<feature type="domain" description="Large ribosomal subunit protein uL2 RNA-binding" evidence="9">
    <location>
        <begin position="485"/>
        <end position="544"/>
    </location>
</feature>
<evidence type="ECO:0000259" key="9">
    <source>
        <dbReference type="SMART" id="SM01383"/>
    </source>
</evidence>
<accession>A0AA39SHB1</accession>
<evidence type="ECO:0000313" key="11">
    <source>
        <dbReference type="Proteomes" id="UP001168877"/>
    </source>
</evidence>
<dbReference type="Pfam" id="PF03947">
    <property type="entry name" value="Ribosomal_L2_C"/>
    <property type="match status" value="1"/>
</dbReference>
<dbReference type="GO" id="GO:0005840">
    <property type="term" value="C:ribosome"/>
    <property type="evidence" value="ECO:0007669"/>
    <property type="project" value="UniProtKB-KW"/>
</dbReference>
<evidence type="ECO:0000256" key="3">
    <source>
        <dbReference type="ARBA" id="ARBA00022723"/>
    </source>
</evidence>
<keyword evidence="5" id="KW-0689">Ribosomal protein</keyword>
<dbReference type="Pfam" id="PF00181">
    <property type="entry name" value="Ribosomal_L2_N"/>
    <property type="match status" value="1"/>
</dbReference>
<name>A0AA39SHB1_ACESA</name>
<dbReference type="PANTHER" id="PTHR31225:SF252">
    <property type="entry name" value="TERPENE SYNTHASE 12-RELATED"/>
    <property type="match status" value="1"/>
</dbReference>
<gene>
    <name evidence="10" type="ORF">LWI29_021072</name>
</gene>
<keyword evidence="7" id="KW-0687">Ribonucleoprotein</keyword>
<evidence type="ECO:0000256" key="6">
    <source>
        <dbReference type="ARBA" id="ARBA00023239"/>
    </source>
</evidence>
<dbReference type="Pfam" id="PF01397">
    <property type="entry name" value="Terpene_synth"/>
    <property type="match status" value="1"/>
</dbReference>
<dbReference type="InterPro" id="IPR014722">
    <property type="entry name" value="Rib_uL2_dom2"/>
</dbReference>
<dbReference type="Gene3D" id="2.30.30.30">
    <property type="match status" value="1"/>
</dbReference>
<dbReference type="GO" id="GO:0016102">
    <property type="term" value="P:diterpenoid biosynthetic process"/>
    <property type="evidence" value="ECO:0007669"/>
    <property type="project" value="InterPro"/>
</dbReference>
<dbReference type="GO" id="GO:0010333">
    <property type="term" value="F:terpene synthase activity"/>
    <property type="evidence" value="ECO:0007669"/>
    <property type="project" value="InterPro"/>
</dbReference>
<evidence type="ECO:0000256" key="2">
    <source>
        <dbReference type="ARBA" id="ARBA00005636"/>
    </source>
</evidence>
<dbReference type="AlphaFoldDB" id="A0AA39SHB1"/>
<dbReference type="InterPro" id="IPR012340">
    <property type="entry name" value="NA-bd_OB-fold"/>
</dbReference>
<dbReference type="EMBL" id="JAUESC010000381">
    <property type="protein sequence ID" value="KAK0589985.1"/>
    <property type="molecule type" value="Genomic_DNA"/>
</dbReference>
<proteinExistence type="inferred from homology"/>
<reference evidence="10" key="2">
    <citation type="submission" date="2023-06" db="EMBL/GenBank/DDBJ databases">
        <authorList>
            <person name="Swenson N.G."/>
            <person name="Wegrzyn J.L."/>
            <person name="Mcevoy S.L."/>
        </authorList>
    </citation>
    <scope>NUCLEOTIDE SEQUENCE</scope>
    <source>
        <strain evidence="10">NS2018</strain>
        <tissue evidence="10">Leaf</tissue>
    </source>
</reference>
<evidence type="ECO:0000259" key="8">
    <source>
        <dbReference type="SMART" id="SM01382"/>
    </source>
</evidence>
<dbReference type="FunFam" id="2.40.50.140:FF:000020">
    <property type="entry name" value="60S ribosomal protein L2"/>
    <property type="match status" value="1"/>
</dbReference>
<dbReference type="InterPro" id="IPR022666">
    <property type="entry name" value="Ribosomal_uL2_RNA-bd_dom"/>
</dbReference>
<dbReference type="GO" id="GO:1990904">
    <property type="term" value="C:ribonucleoprotein complex"/>
    <property type="evidence" value="ECO:0007669"/>
    <property type="project" value="UniProtKB-KW"/>
</dbReference>
<evidence type="ECO:0000256" key="5">
    <source>
        <dbReference type="ARBA" id="ARBA00022980"/>
    </source>
</evidence>
<dbReference type="GO" id="GO:0000287">
    <property type="term" value="F:magnesium ion binding"/>
    <property type="evidence" value="ECO:0007669"/>
    <property type="project" value="InterPro"/>
</dbReference>
<organism evidence="10 11">
    <name type="scientific">Acer saccharum</name>
    <name type="common">Sugar maple</name>
    <dbReference type="NCBI Taxonomy" id="4024"/>
    <lineage>
        <taxon>Eukaryota</taxon>
        <taxon>Viridiplantae</taxon>
        <taxon>Streptophyta</taxon>
        <taxon>Embryophyta</taxon>
        <taxon>Tracheophyta</taxon>
        <taxon>Spermatophyta</taxon>
        <taxon>Magnoliopsida</taxon>
        <taxon>eudicotyledons</taxon>
        <taxon>Gunneridae</taxon>
        <taxon>Pentapetalae</taxon>
        <taxon>rosids</taxon>
        <taxon>malvids</taxon>
        <taxon>Sapindales</taxon>
        <taxon>Sapindaceae</taxon>
        <taxon>Hippocastanoideae</taxon>
        <taxon>Acereae</taxon>
        <taxon>Acer</taxon>
    </lineage>
</organism>
<dbReference type="Pfam" id="PF03936">
    <property type="entry name" value="Terpene_synth_C"/>
    <property type="match status" value="1"/>
</dbReference>
<dbReference type="InterPro" id="IPR005630">
    <property type="entry name" value="Terpene_synthase_metal-bd"/>
</dbReference>
<evidence type="ECO:0000313" key="10">
    <source>
        <dbReference type="EMBL" id="KAK0589985.1"/>
    </source>
</evidence>
<dbReference type="FunFam" id="4.10.950.10:FF:000002">
    <property type="entry name" value="60S ribosomal protein L2"/>
    <property type="match status" value="1"/>
</dbReference>
<keyword evidence="11" id="KW-1185">Reference proteome</keyword>
<comment type="similarity">
    <text evidence="2">Belongs to the universal ribosomal protein uL2 family.</text>
</comment>
<dbReference type="InterPro" id="IPR022671">
    <property type="entry name" value="Ribosomal_uL2_CS"/>
</dbReference>
<dbReference type="InterPro" id="IPR036965">
    <property type="entry name" value="Terpene_synth_N_sf"/>
</dbReference>
<comment type="cofactor">
    <cofactor evidence="1">
        <name>Mg(2+)</name>
        <dbReference type="ChEBI" id="CHEBI:18420"/>
    </cofactor>
</comment>
<keyword evidence="4" id="KW-0460">Magnesium</keyword>
<dbReference type="InterPro" id="IPR008930">
    <property type="entry name" value="Terpenoid_cyclase/PrenylTrfase"/>
</dbReference>
<comment type="caution">
    <text evidence="10">The sequence shown here is derived from an EMBL/GenBank/DDBJ whole genome shotgun (WGS) entry which is preliminary data.</text>
</comment>
<sequence>MALRLSSWLPLTKQNIIPAYSLQKSNNNARINQHVKCAVSTQISDNQSRRSANYQPSIWSYDFLQSLQIRYADDKYKNRAEKLEKEVRCMINNEDAEMLTILELIDDIQRLGLGHRFEKDIKRALDRIVSWDNGHEFDVNAEEKLHVTALKFRLLRQHGYQISQDVFEAFIDDEGKFKKYVESDVKGMLSLYEASFLAFEGENIMDEAVTFCRTHLNEVKSMVNPALSELVNHALELPLHRRTVRLEARWYMEAPSERKHVNGLLLELAKLDFNMVQSQLQSELKDMSRWWTEIDLARKLNFARDRLMECFFWALGMVPNPQFNKCRQELTKVAAFITAIDDIYDVYATLDELECFTNAVQRWDLKAVDDLPDYMKLCFMALYNTINEMAYGSLKNYGENAIPYLTKEAELERGETASSILCYMRETGVSEEVAREHIRTLIDETWKKMNKDVVVDDGHPFAEPFVETAINLARIAHCTYQYGDGHGAPDGRAKQRGVVTDIIHDPGRGAPLARVTFHHPFRYKHQKELFVAAEGMYTGQFVYCGKKANLMVGNVLPLQTIPEGSVICNVEHHVGDRSVNARCSGNYAVVISHNPDNGTSRIKLPSGAKKIVPSGCRAMIGQVAGGGRTEKPMLKAGNAYHKYRVKRNCWPKVRGVAMNPVEHPHGGGNHQHIGHASTVRRDAPPGQKVGLIAARRTGRLRGQAAATASKADKA</sequence>
<dbReference type="SUPFAM" id="SSF50249">
    <property type="entry name" value="Nucleic acid-binding proteins"/>
    <property type="match status" value="1"/>
</dbReference>
<dbReference type="InterPro" id="IPR008991">
    <property type="entry name" value="Translation_prot_SH3-like_sf"/>
</dbReference>
<dbReference type="InterPro" id="IPR050148">
    <property type="entry name" value="Terpene_synthase-like"/>
</dbReference>
<dbReference type="Gene3D" id="1.50.10.130">
    <property type="entry name" value="Terpene synthase, N-terminal domain"/>
    <property type="match status" value="1"/>
</dbReference>
<dbReference type="SMART" id="SM01383">
    <property type="entry name" value="Ribosomal_L2"/>
    <property type="match status" value="1"/>
</dbReference>
<dbReference type="PROSITE" id="PS00467">
    <property type="entry name" value="RIBOSOMAL_L2"/>
    <property type="match status" value="1"/>
</dbReference>
<dbReference type="Proteomes" id="UP001168877">
    <property type="component" value="Unassembled WGS sequence"/>
</dbReference>
<dbReference type="GO" id="GO:0003735">
    <property type="term" value="F:structural constituent of ribosome"/>
    <property type="evidence" value="ECO:0007669"/>
    <property type="project" value="InterPro"/>
</dbReference>
<keyword evidence="6" id="KW-0456">Lyase</keyword>
<dbReference type="FunFam" id="1.50.10.130:FF:000001">
    <property type="entry name" value="Isoprene synthase, chloroplastic"/>
    <property type="match status" value="1"/>
</dbReference>
<dbReference type="SUPFAM" id="SSF48576">
    <property type="entry name" value="Terpenoid synthases"/>
    <property type="match status" value="1"/>
</dbReference>
<dbReference type="InterPro" id="IPR001906">
    <property type="entry name" value="Terpene_synth_N"/>
</dbReference>
<dbReference type="InterPro" id="IPR022669">
    <property type="entry name" value="Ribosomal_uL2_C"/>
</dbReference>
<protein>
    <submittedName>
        <fullName evidence="10">Uncharacterized protein</fullName>
    </submittedName>
</protein>
<dbReference type="SUPFAM" id="SSF50104">
    <property type="entry name" value="Translation proteins SH3-like domain"/>
    <property type="match status" value="1"/>
</dbReference>
<evidence type="ECO:0000256" key="1">
    <source>
        <dbReference type="ARBA" id="ARBA00001946"/>
    </source>
</evidence>
<evidence type="ECO:0000256" key="7">
    <source>
        <dbReference type="ARBA" id="ARBA00023274"/>
    </source>
</evidence>
<evidence type="ECO:0000256" key="4">
    <source>
        <dbReference type="ARBA" id="ARBA00022842"/>
    </source>
</evidence>
<dbReference type="Gene3D" id="1.10.600.10">
    <property type="entry name" value="Farnesyl Diphosphate Synthase"/>
    <property type="match status" value="2"/>
</dbReference>
<dbReference type="SUPFAM" id="SSF48239">
    <property type="entry name" value="Terpenoid cyclases/Protein prenyltransferases"/>
    <property type="match status" value="1"/>
</dbReference>
<dbReference type="FunFam" id="2.30.30.30:FF:000006">
    <property type="entry name" value="60S ribosomal protein L8"/>
    <property type="match status" value="1"/>
</dbReference>
<feature type="domain" description="Large ribosomal subunit protein uL2 C-terminal" evidence="8">
    <location>
        <begin position="550"/>
        <end position="685"/>
    </location>
</feature>
<dbReference type="Gene3D" id="4.10.950.10">
    <property type="entry name" value="Ribosomal protein L2, domain 3"/>
    <property type="match status" value="1"/>
</dbReference>
<keyword evidence="3" id="KW-0479">Metal-binding</keyword>
<reference evidence="10" key="1">
    <citation type="journal article" date="2022" name="Plant J.">
        <title>Strategies of tolerance reflected in two North American maple genomes.</title>
        <authorList>
            <person name="McEvoy S.L."/>
            <person name="Sezen U.U."/>
            <person name="Trouern-Trend A."/>
            <person name="McMahon S.M."/>
            <person name="Schaberg P.G."/>
            <person name="Yang J."/>
            <person name="Wegrzyn J.L."/>
            <person name="Swenson N.G."/>
        </authorList>
    </citation>
    <scope>NUCLEOTIDE SEQUENCE</scope>
    <source>
        <strain evidence="10">NS2018</strain>
    </source>
</reference>
<dbReference type="SMART" id="SM01382">
    <property type="entry name" value="Ribosomal_L2_C"/>
    <property type="match status" value="1"/>
</dbReference>
<dbReference type="CDD" id="cd00684">
    <property type="entry name" value="Terpene_cyclase_plant_C1"/>
    <property type="match status" value="1"/>
</dbReference>
<dbReference type="InterPro" id="IPR008949">
    <property type="entry name" value="Isoprenoid_synthase_dom_sf"/>
</dbReference>
<dbReference type="PANTHER" id="PTHR31225">
    <property type="entry name" value="OS04G0344100 PROTEIN-RELATED"/>
    <property type="match status" value="1"/>
</dbReference>
<dbReference type="GO" id="GO:0006412">
    <property type="term" value="P:translation"/>
    <property type="evidence" value="ECO:0007669"/>
    <property type="project" value="InterPro"/>
</dbReference>
<dbReference type="InterPro" id="IPR014726">
    <property type="entry name" value="Ribosomal_uL2_dom3"/>
</dbReference>
<dbReference type="InterPro" id="IPR044814">
    <property type="entry name" value="Terpene_cyclase_plant_C1"/>
</dbReference>